<dbReference type="FunFam" id="1.20.990.10:FF:000007">
    <property type="entry name" value="Methionine synthase reductase"/>
    <property type="match status" value="1"/>
</dbReference>
<dbReference type="InterPro" id="IPR029039">
    <property type="entry name" value="Flavoprotein-like_sf"/>
</dbReference>
<dbReference type="InterPro" id="IPR008254">
    <property type="entry name" value="Flavodoxin/NO_synth"/>
</dbReference>
<dbReference type="EC" id="1.16.1.8" evidence="9"/>
<evidence type="ECO:0000259" key="11">
    <source>
        <dbReference type="PROSITE" id="PS50902"/>
    </source>
</evidence>
<dbReference type="SUPFAM" id="SSF63380">
    <property type="entry name" value="Riboflavin synthase domain-like"/>
    <property type="match status" value="1"/>
</dbReference>
<dbReference type="GO" id="GO:0050660">
    <property type="term" value="F:flavin adenine dinucleotide binding"/>
    <property type="evidence" value="ECO:0007669"/>
    <property type="project" value="TreeGrafter"/>
</dbReference>
<evidence type="ECO:0000256" key="5">
    <source>
        <dbReference type="ARBA" id="ARBA00022643"/>
    </source>
</evidence>
<dbReference type="GO" id="GO:0010181">
    <property type="term" value="F:FMN binding"/>
    <property type="evidence" value="ECO:0007669"/>
    <property type="project" value="InterPro"/>
</dbReference>
<dbReference type="Gene3D" id="1.20.990.10">
    <property type="entry name" value="NADPH-cytochrome p450 Reductase, Chain A, domain 3"/>
    <property type="match status" value="1"/>
</dbReference>
<dbReference type="Pfam" id="PF00667">
    <property type="entry name" value="FAD_binding_1"/>
    <property type="match status" value="1"/>
</dbReference>
<evidence type="ECO:0000256" key="9">
    <source>
        <dbReference type="ARBA" id="ARBA00039088"/>
    </source>
</evidence>
<comment type="cofactor">
    <cofactor evidence="2">
        <name>FAD</name>
        <dbReference type="ChEBI" id="CHEBI:57692"/>
    </cofactor>
</comment>
<feature type="domain" description="Flavodoxin-like" evidence="11">
    <location>
        <begin position="151"/>
        <end position="292"/>
    </location>
</feature>
<dbReference type="GO" id="GO:0005829">
    <property type="term" value="C:cytosol"/>
    <property type="evidence" value="ECO:0007669"/>
    <property type="project" value="TreeGrafter"/>
</dbReference>
<keyword evidence="7" id="KW-0521">NADP</keyword>
<dbReference type="Gene3D" id="2.40.30.10">
    <property type="entry name" value="Translation factors"/>
    <property type="match status" value="1"/>
</dbReference>
<name>G3MG20_AMBMU</name>
<dbReference type="PROSITE" id="PS50902">
    <property type="entry name" value="FLAVODOXIN_LIKE"/>
    <property type="match status" value="1"/>
</dbReference>
<dbReference type="InterPro" id="IPR017927">
    <property type="entry name" value="FAD-bd_FR_type"/>
</dbReference>
<dbReference type="PANTHER" id="PTHR19384:SF84">
    <property type="entry name" value="METHIONINE SYNTHASE REDUCTASE"/>
    <property type="match status" value="1"/>
</dbReference>
<dbReference type="FunFam" id="3.40.50.360:FF:000059">
    <property type="entry name" value="5-methyltetrahydrofolate-homocysteine methyltransferase reductase"/>
    <property type="match status" value="1"/>
</dbReference>
<dbReference type="GO" id="GO:0030586">
    <property type="term" value="F:[methionine synthase] reductase (NADPH) activity"/>
    <property type="evidence" value="ECO:0007669"/>
    <property type="project" value="UniProtKB-EC"/>
</dbReference>
<evidence type="ECO:0000256" key="2">
    <source>
        <dbReference type="ARBA" id="ARBA00001974"/>
    </source>
</evidence>
<dbReference type="GO" id="GO:0009086">
    <property type="term" value="P:methionine biosynthetic process"/>
    <property type="evidence" value="ECO:0007669"/>
    <property type="project" value="TreeGrafter"/>
</dbReference>
<sequence>MSTLSTGLAYVVGRYNVCVTISYELGLSKLITVARIRAHRVCSRRRHRQRLFVLHMCSCVWYACVRQHAGLDLASFRPDFKSSQSQLRVVEVSRSLCPWIRDSQTSPRAFFAATSLAFPYPQCVQKTPVTADACACHGAMCSDERAESRRFLLLYASQTGQAEAVARRLNNAAIERGFLPDLHCVSTFNREFDLVKENCFVLVTSTTDEGLVPEKARRFLRYLRKAPAGLLGTCKYAVLGLGDTNYNNFCNGARTFDTHFEALGAVKFYETGYADDAVGLEIVIEPWIADLWPALLSSLSSDAARPGHSHQCLPGQNMDERSLTSCSLSLSTELTLPLMKEPLVSVQIDVPQTDKIPHCDIWQGGQALPFQESRIISAALTSARCLTSSEAVKEAWELEFELPVNAGSEINIKPGDSFGFLCVNRSAEVDYVIERLDVLDTKVVCVTHSKTARNMEHLPKQPLTVRRLLTTCCDIRGIPKKIFLRTLAEYTSEASEKRRLLELSSREGSKDYIRFILEARNTFLDVLKAFRSCKPTLAALLEHLPRLLPRYYSVCNWSPNKDDKIPRRFKILYKRCPIPGSNEEGLCTGWLTGLAEKWSAERDLVSSFTSLSFSESQWQKVDVYLRKNATFCFPESLNVPIIMIGPGSGVAPFLSYLQWRRKALFQSDEADTS</sequence>
<evidence type="ECO:0000256" key="3">
    <source>
        <dbReference type="ARBA" id="ARBA00022605"/>
    </source>
</evidence>
<dbReference type="PANTHER" id="PTHR19384">
    <property type="entry name" value="NITRIC OXIDE SYNTHASE-RELATED"/>
    <property type="match status" value="1"/>
</dbReference>
<dbReference type="InterPro" id="IPR039261">
    <property type="entry name" value="FNR_nucleotide-bd"/>
</dbReference>
<dbReference type="SUPFAM" id="SSF52218">
    <property type="entry name" value="Flavoproteins"/>
    <property type="match status" value="1"/>
</dbReference>
<dbReference type="PRINTS" id="PR00371">
    <property type="entry name" value="FPNCR"/>
</dbReference>
<dbReference type="GO" id="GO:0050667">
    <property type="term" value="P:homocysteine metabolic process"/>
    <property type="evidence" value="ECO:0007669"/>
    <property type="project" value="TreeGrafter"/>
</dbReference>
<dbReference type="InterPro" id="IPR017938">
    <property type="entry name" value="Riboflavin_synthase-like_b-brl"/>
</dbReference>
<dbReference type="InterPro" id="IPR023173">
    <property type="entry name" value="NADPH_Cyt_P450_Rdtase_alpha"/>
</dbReference>
<keyword evidence="4" id="KW-0285">Flavoprotein</keyword>
<organism evidence="13">
    <name type="scientific">Amblyomma maculatum</name>
    <name type="common">Gulf Coast tick</name>
    <dbReference type="NCBI Taxonomy" id="34609"/>
    <lineage>
        <taxon>Eukaryota</taxon>
        <taxon>Metazoa</taxon>
        <taxon>Ecdysozoa</taxon>
        <taxon>Arthropoda</taxon>
        <taxon>Chelicerata</taxon>
        <taxon>Arachnida</taxon>
        <taxon>Acari</taxon>
        <taxon>Parasitiformes</taxon>
        <taxon>Ixodida</taxon>
        <taxon>Ixodoidea</taxon>
        <taxon>Ixodidae</taxon>
        <taxon>Amblyomminae</taxon>
        <taxon>Amblyomma</taxon>
    </lineage>
</organism>
<dbReference type="SUPFAM" id="SSF52343">
    <property type="entry name" value="Ferredoxin reductase-like, C-terminal NADP-linked domain"/>
    <property type="match status" value="1"/>
</dbReference>
<keyword evidence="6" id="KW-0274">FAD</keyword>
<evidence type="ECO:0000256" key="4">
    <source>
        <dbReference type="ARBA" id="ARBA00022630"/>
    </source>
</evidence>
<proteinExistence type="evidence at transcript level"/>
<dbReference type="Gene3D" id="3.40.50.360">
    <property type="match status" value="1"/>
</dbReference>
<feature type="non-terminal residue" evidence="13">
    <location>
        <position position="673"/>
    </location>
</feature>
<keyword evidence="3" id="KW-0028">Amino-acid biosynthesis</keyword>
<evidence type="ECO:0000313" key="13">
    <source>
        <dbReference type="EMBL" id="AEO32438.1"/>
    </source>
</evidence>
<dbReference type="InterPro" id="IPR003097">
    <property type="entry name" value="CysJ-like_FAD-binding"/>
</dbReference>
<dbReference type="InterPro" id="IPR001709">
    <property type="entry name" value="Flavoprot_Pyr_Nucl_cyt_Rdtase"/>
</dbReference>
<evidence type="ECO:0000256" key="6">
    <source>
        <dbReference type="ARBA" id="ARBA00022827"/>
    </source>
</evidence>
<dbReference type="InterPro" id="IPR001094">
    <property type="entry name" value="Flavdoxin-like"/>
</dbReference>
<evidence type="ECO:0000256" key="8">
    <source>
        <dbReference type="ARBA" id="ARBA00023002"/>
    </source>
</evidence>
<feature type="domain" description="FAD-binding FR-type" evidence="12">
    <location>
        <begin position="373"/>
        <end position="634"/>
    </location>
</feature>
<keyword evidence="5" id="KW-0288">FMN</keyword>
<keyword evidence="8" id="KW-0560">Oxidoreductase</keyword>
<protein>
    <recommendedName>
        <fullName evidence="10">Methionine synthase reductase</fullName>
        <ecNumber evidence="9">1.16.1.8</ecNumber>
    </recommendedName>
</protein>
<reference evidence="13" key="1">
    <citation type="journal article" date="2011" name="PLoS ONE">
        <title>A deep insight into the sialotranscriptome of the gulf coast tick, Amblyomma maculatum.</title>
        <authorList>
            <person name="Karim S."/>
            <person name="Singh P."/>
            <person name="Ribeiro J.M."/>
        </authorList>
    </citation>
    <scope>NUCLEOTIDE SEQUENCE</scope>
    <source>
        <tissue evidence="13">Salivary gland</tissue>
    </source>
</reference>
<dbReference type="AlphaFoldDB" id="G3MG20"/>
<dbReference type="PRINTS" id="PR00369">
    <property type="entry name" value="FLAVODOXIN"/>
</dbReference>
<dbReference type="Gene3D" id="3.40.50.80">
    <property type="entry name" value="Nucleotide-binding domain of ferredoxin-NADP reductase (FNR) module"/>
    <property type="match status" value="1"/>
</dbReference>
<dbReference type="Pfam" id="PF00258">
    <property type="entry name" value="Flavodoxin_1"/>
    <property type="match status" value="1"/>
</dbReference>
<dbReference type="PROSITE" id="PS51384">
    <property type="entry name" value="FAD_FR"/>
    <property type="match status" value="1"/>
</dbReference>
<accession>G3MG20</accession>
<dbReference type="EMBL" id="JO840821">
    <property type="protein sequence ID" value="AEO32438.1"/>
    <property type="molecule type" value="mRNA"/>
</dbReference>
<evidence type="ECO:0000259" key="12">
    <source>
        <dbReference type="PROSITE" id="PS51384"/>
    </source>
</evidence>
<evidence type="ECO:0000256" key="1">
    <source>
        <dbReference type="ARBA" id="ARBA00001917"/>
    </source>
</evidence>
<evidence type="ECO:0000256" key="7">
    <source>
        <dbReference type="ARBA" id="ARBA00022857"/>
    </source>
</evidence>
<comment type="cofactor">
    <cofactor evidence="1">
        <name>FMN</name>
        <dbReference type="ChEBI" id="CHEBI:58210"/>
    </cofactor>
</comment>
<evidence type="ECO:0000256" key="10">
    <source>
        <dbReference type="ARBA" id="ARBA00040659"/>
    </source>
</evidence>